<keyword evidence="6" id="KW-0966">Cell projection</keyword>
<dbReference type="InterPro" id="IPR020013">
    <property type="entry name" value="Flagellar_FlgE/F/G"/>
</dbReference>
<organism evidence="6 7">
    <name type="scientific">Aquisalibacillus elongatus</name>
    <dbReference type="NCBI Taxonomy" id="485577"/>
    <lineage>
        <taxon>Bacteria</taxon>
        <taxon>Bacillati</taxon>
        <taxon>Bacillota</taxon>
        <taxon>Bacilli</taxon>
        <taxon>Bacillales</taxon>
        <taxon>Bacillaceae</taxon>
        <taxon>Aquisalibacillus</taxon>
    </lineage>
</organism>
<evidence type="ECO:0000259" key="5">
    <source>
        <dbReference type="Pfam" id="PF22692"/>
    </source>
</evidence>
<dbReference type="PANTHER" id="PTHR30435">
    <property type="entry name" value="FLAGELLAR PROTEIN"/>
    <property type="match status" value="1"/>
</dbReference>
<feature type="domain" description="Flagellar hook protein FlgE/F/G-like D1" evidence="5">
    <location>
        <begin position="116"/>
        <end position="173"/>
    </location>
</feature>
<comment type="caution">
    <text evidence="6">The sequence shown here is derived from an EMBL/GenBank/DDBJ whole genome shotgun (WGS) entry which is preliminary data.</text>
</comment>
<dbReference type="Pfam" id="PF06429">
    <property type="entry name" value="Flg_bbr_C"/>
    <property type="match status" value="1"/>
</dbReference>
<dbReference type="NCBIfam" id="TIGR03506">
    <property type="entry name" value="FlgEFG_subfam"/>
    <property type="match status" value="1"/>
</dbReference>
<dbReference type="InterPro" id="IPR010930">
    <property type="entry name" value="Flg_bb/hook_C_dom"/>
</dbReference>
<evidence type="ECO:0000259" key="4">
    <source>
        <dbReference type="Pfam" id="PF06429"/>
    </source>
</evidence>
<dbReference type="RefSeq" id="WP_124220871.1">
    <property type="nucleotide sequence ID" value="NZ_RKRF01000008.1"/>
</dbReference>
<dbReference type="EMBL" id="RKRF01000008">
    <property type="protein sequence ID" value="RPF54127.1"/>
    <property type="molecule type" value="Genomic_DNA"/>
</dbReference>
<name>A0A3N5B9S2_9BACI</name>
<keyword evidence="7" id="KW-1185">Reference proteome</keyword>
<keyword evidence="6" id="KW-0969">Cilium</keyword>
<feature type="domain" description="Flagellar basal-body/hook protein C-terminal" evidence="4">
    <location>
        <begin position="224"/>
        <end position="267"/>
    </location>
</feature>
<feature type="domain" description="Flagellar basal body rod protein N-terminal" evidence="3">
    <location>
        <begin position="7"/>
        <end position="35"/>
    </location>
</feature>
<dbReference type="PANTHER" id="PTHR30435:SF19">
    <property type="entry name" value="FLAGELLAR BASAL-BODY ROD PROTEIN FLGG"/>
    <property type="match status" value="1"/>
</dbReference>
<comment type="subcellular location">
    <subcellularLocation>
        <location evidence="2">Bacterial flagellum basal body</location>
    </subcellularLocation>
</comment>
<dbReference type="SUPFAM" id="SSF117143">
    <property type="entry name" value="Flagellar hook protein flgE"/>
    <property type="match status" value="1"/>
</dbReference>
<accession>A0A3N5B9S2</accession>
<comment type="similarity">
    <text evidence="1 2">Belongs to the flagella basal body rod proteins family.</text>
</comment>
<dbReference type="Pfam" id="PF22692">
    <property type="entry name" value="LlgE_F_G_D1"/>
    <property type="match status" value="1"/>
</dbReference>
<dbReference type="InterPro" id="IPR053967">
    <property type="entry name" value="LlgE_F_G-like_D1"/>
</dbReference>
<protein>
    <submittedName>
        <fullName evidence="6">Flagellar basal-body rod protein FlgG</fullName>
    </submittedName>
</protein>
<dbReference type="GO" id="GO:0071978">
    <property type="term" value="P:bacterial-type flagellum-dependent swarming motility"/>
    <property type="evidence" value="ECO:0007669"/>
    <property type="project" value="TreeGrafter"/>
</dbReference>
<dbReference type="Proteomes" id="UP000276443">
    <property type="component" value="Unassembled WGS sequence"/>
</dbReference>
<dbReference type="InterPro" id="IPR037925">
    <property type="entry name" value="FlgE/F/G-like"/>
</dbReference>
<evidence type="ECO:0000256" key="2">
    <source>
        <dbReference type="RuleBase" id="RU362116"/>
    </source>
</evidence>
<keyword evidence="2" id="KW-0975">Bacterial flagellum</keyword>
<gene>
    <name evidence="6" type="ORF">EDC24_1316</name>
</gene>
<evidence type="ECO:0000256" key="1">
    <source>
        <dbReference type="ARBA" id="ARBA00009677"/>
    </source>
</evidence>
<proteinExistence type="inferred from homology"/>
<dbReference type="GO" id="GO:0009425">
    <property type="term" value="C:bacterial-type flagellum basal body"/>
    <property type="evidence" value="ECO:0007669"/>
    <property type="project" value="UniProtKB-SubCell"/>
</dbReference>
<dbReference type="Pfam" id="PF00460">
    <property type="entry name" value="Flg_bb_rod"/>
    <property type="match status" value="1"/>
</dbReference>
<dbReference type="InterPro" id="IPR001444">
    <property type="entry name" value="Flag_bb_rod_N"/>
</dbReference>
<evidence type="ECO:0000313" key="7">
    <source>
        <dbReference type="Proteomes" id="UP000276443"/>
    </source>
</evidence>
<keyword evidence="6" id="KW-0282">Flagellum</keyword>
<evidence type="ECO:0000313" key="6">
    <source>
        <dbReference type="EMBL" id="RPF54127.1"/>
    </source>
</evidence>
<dbReference type="AlphaFoldDB" id="A0A3N5B9S2"/>
<dbReference type="OrthoDB" id="9800375at2"/>
<sequence length="273" mass="30725">MLRGYNAAGAGMIAQQRYQDSLSNNMSNALTPGYKSDRSTFRAFPEMLMRAYDQKQIPTENNLTLPNNQTLGSINSGVYMQEDVPLFQQGDLRETGISTDLALVNQEVPDETGFLFYRVQNGDGEERFTRNGNFTVDGEGYLTTSEGYYVLDENNERIQTGTEQFEVTENGQVISPFDNTLLGIAYHPNANDFVKEGDNLFQNEGDVAVQDARAVEGADFSVSQGQLERSNVDPQQTMTEMMRSYRLFEINQQVTKIYDQSMDMAANQIGRLR</sequence>
<reference evidence="6 7" key="1">
    <citation type="submission" date="2018-11" db="EMBL/GenBank/DDBJ databases">
        <title>Genomic Encyclopedia of Type Strains, Phase IV (KMG-IV): sequencing the most valuable type-strain genomes for metagenomic binning, comparative biology and taxonomic classification.</title>
        <authorList>
            <person name="Goeker M."/>
        </authorList>
    </citation>
    <scope>NUCLEOTIDE SEQUENCE [LARGE SCALE GENOMIC DNA]</scope>
    <source>
        <strain evidence="6 7">DSM 18090</strain>
    </source>
</reference>
<evidence type="ECO:0000259" key="3">
    <source>
        <dbReference type="Pfam" id="PF00460"/>
    </source>
</evidence>